<comment type="caution">
    <text evidence="2">The sequence shown here is derived from an EMBL/GenBank/DDBJ whole genome shotgun (WGS) entry which is preliminary data.</text>
</comment>
<keyword evidence="1" id="KW-0472">Membrane</keyword>
<proteinExistence type="predicted"/>
<evidence type="ECO:0000256" key="1">
    <source>
        <dbReference type="SAM" id="Phobius"/>
    </source>
</evidence>
<keyword evidence="1" id="KW-1133">Transmembrane helix</keyword>
<dbReference type="RefSeq" id="WP_251338994.1">
    <property type="nucleotide sequence ID" value="NZ_JAMATW010000004.1"/>
</dbReference>
<keyword evidence="1" id="KW-0812">Transmembrane</keyword>
<protein>
    <submittedName>
        <fullName evidence="2">Uncharacterized protein</fullName>
    </submittedName>
</protein>
<evidence type="ECO:0000313" key="2">
    <source>
        <dbReference type="EMBL" id="MDH5160782.1"/>
    </source>
</evidence>
<gene>
    <name evidence="2" type="ORF">P5X88_07520</name>
</gene>
<name>A0AAW6SV67_9BACI</name>
<reference evidence="2" key="1">
    <citation type="submission" date="2023-03" db="EMBL/GenBank/DDBJ databases">
        <title>Bacterial isolates from washroom surfaces on a university campus.</title>
        <authorList>
            <person name="Holman D.B."/>
            <person name="Gzyl K.E."/>
            <person name="Taheri A.E."/>
        </authorList>
    </citation>
    <scope>NUCLEOTIDE SEQUENCE</scope>
    <source>
        <strain evidence="2">RD03</strain>
    </source>
</reference>
<organism evidence="2 3">
    <name type="scientific">Heyndrickxia oleronia</name>
    <dbReference type="NCBI Taxonomy" id="38875"/>
    <lineage>
        <taxon>Bacteria</taxon>
        <taxon>Bacillati</taxon>
        <taxon>Bacillota</taxon>
        <taxon>Bacilli</taxon>
        <taxon>Bacillales</taxon>
        <taxon>Bacillaceae</taxon>
        <taxon>Heyndrickxia</taxon>
    </lineage>
</organism>
<dbReference type="Proteomes" id="UP001159179">
    <property type="component" value="Unassembled WGS sequence"/>
</dbReference>
<accession>A0AAW6SV67</accession>
<feature type="transmembrane region" description="Helical" evidence="1">
    <location>
        <begin position="6"/>
        <end position="27"/>
    </location>
</feature>
<sequence>MLDYVITFGVLITIIGFSGWTFIYGILQALDLEDANRVDPLPKEPDNRVV</sequence>
<evidence type="ECO:0000313" key="3">
    <source>
        <dbReference type="Proteomes" id="UP001159179"/>
    </source>
</evidence>
<dbReference type="AlphaFoldDB" id="A0AAW6SV67"/>
<dbReference type="EMBL" id="JAROYP010000003">
    <property type="protein sequence ID" value="MDH5160782.1"/>
    <property type="molecule type" value="Genomic_DNA"/>
</dbReference>